<keyword evidence="3" id="KW-1185">Reference proteome</keyword>
<accession>A0A443RYP6</accession>
<organism evidence="2 3">
    <name type="scientific">Leptotrombidium deliense</name>
    <dbReference type="NCBI Taxonomy" id="299467"/>
    <lineage>
        <taxon>Eukaryota</taxon>
        <taxon>Metazoa</taxon>
        <taxon>Ecdysozoa</taxon>
        <taxon>Arthropoda</taxon>
        <taxon>Chelicerata</taxon>
        <taxon>Arachnida</taxon>
        <taxon>Acari</taxon>
        <taxon>Acariformes</taxon>
        <taxon>Trombidiformes</taxon>
        <taxon>Prostigmata</taxon>
        <taxon>Anystina</taxon>
        <taxon>Parasitengona</taxon>
        <taxon>Trombiculoidea</taxon>
        <taxon>Trombiculidae</taxon>
        <taxon>Leptotrombidium</taxon>
    </lineage>
</organism>
<evidence type="ECO:0008006" key="4">
    <source>
        <dbReference type="Google" id="ProtNLM"/>
    </source>
</evidence>
<proteinExistence type="predicted"/>
<dbReference type="VEuPathDB" id="VectorBase:LDEU011569"/>
<comment type="caution">
    <text evidence="2">The sequence shown here is derived from an EMBL/GenBank/DDBJ whole genome shotgun (WGS) entry which is preliminary data.</text>
</comment>
<evidence type="ECO:0000256" key="1">
    <source>
        <dbReference type="SAM" id="MobiDB-lite"/>
    </source>
</evidence>
<sequence length="215" mass="24238">MPRRKGNEYSFDEDGACRSPEDEYDYSENERISSLRKNRRMCDVNREYEMKKICGVYFSVDSPSPLYFVKWKGFRSRSWTKNYCICGGEMAAEFWQDIGESISFEQNRFRDASNASVAADDIGDIKESTSSNPPIETPSASEPSPTNSTKVVGNVSPLFSAFSPISFPSPSFYFPSPSQFTSTIQTTTAQAVDGNIPAHIQALFNEIYKQLNEIK</sequence>
<feature type="compositionally biased region" description="Polar residues" evidence="1">
    <location>
        <begin position="128"/>
        <end position="148"/>
    </location>
</feature>
<dbReference type="EMBL" id="NCKV01017349">
    <property type="protein sequence ID" value="RWS20471.1"/>
    <property type="molecule type" value="Genomic_DNA"/>
</dbReference>
<dbReference type="SUPFAM" id="SSF54160">
    <property type="entry name" value="Chromo domain-like"/>
    <property type="match status" value="1"/>
</dbReference>
<feature type="region of interest" description="Disordered" evidence="1">
    <location>
        <begin position="1"/>
        <end position="25"/>
    </location>
</feature>
<dbReference type="InterPro" id="IPR016197">
    <property type="entry name" value="Chromo-like_dom_sf"/>
</dbReference>
<name>A0A443RYP6_9ACAR</name>
<protein>
    <recommendedName>
        <fullName evidence="4">Chromo domain-containing protein</fullName>
    </recommendedName>
</protein>
<reference evidence="2 3" key="1">
    <citation type="journal article" date="2018" name="Gigascience">
        <title>Genomes of trombidid mites reveal novel predicted allergens and laterally-transferred genes associated with secondary metabolism.</title>
        <authorList>
            <person name="Dong X."/>
            <person name="Chaisiri K."/>
            <person name="Xia D."/>
            <person name="Armstrong S.D."/>
            <person name="Fang Y."/>
            <person name="Donnelly M.J."/>
            <person name="Kadowaki T."/>
            <person name="McGarry J.W."/>
            <person name="Darby A.C."/>
            <person name="Makepeace B.L."/>
        </authorList>
    </citation>
    <scope>NUCLEOTIDE SEQUENCE [LARGE SCALE GENOMIC DNA]</scope>
    <source>
        <strain evidence="2">UoL-UT</strain>
    </source>
</reference>
<evidence type="ECO:0000313" key="2">
    <source>
        <dbReference type="EMBL" id="RWS20471.1"/>
    </source>
</evidence>
<feature type="region of interest" description="Disordered" evidence="1">
    <location>
        <begin position="120"/>
        <end position="148"/>
    </location>
</feature>
<dbReference type="AlphaFoldDB" id="A0A443RYP6"/>
<evidence type="ECO:0000313" key="3">
    <source>
        <dbReference type="Proteomes" id="UP000288716"/>
    </source>
</evidence>
<dbReference type="Proteomes" id="UP000288716">
    <property type="component" value="Unassembled WGS sequence"/>
</dbReference>
<dbReference type="GO" id="GO:0005694">
    <property type="term" value="C:chromosome"/>
    <property type="evidence" value="ECO:0007669"/>
    <property type="project" value="UniProtKB-ARBA"/>
</dbReference>
<gene>
    <name evidence="2" type="ORF">B4U80_12067</name>
</gene>